<sequence>MTSPDRAARPRLPLAARWHWPALLLLPLLAACATPREATVQSAQQLIAAGQVEEGLARLERAARTPPLDPGAYNAFILQRDSVVGVYVRDGDAARAAGALDIAEERYRTALRIDPASVVAQGGIQAVQADRTHRVSVAEAERLLAAGDLAGADRIARGVLARDSRQRGAEAVVRGVTERRRLLEQKEPQLRQAMARRVTLELRDVPLATIFEILSNHGGLNFVLDKDVKGDQRTTIFVRDTSLYDILGVLLQTNQLERKVLNDNTLILYPNTQAKQREYQELVMRSFYLANADAKQTAAMIRALVKTRDLFVDERLNLVIMRDTPEAIRLAEQLVATQDLGEPEVMLELEVLEIASSVAQEIGLRYPEQIVGRIPGTNGTTSDGLVQIGGGGGLRAFTANPLLILNLRQSDGGANLLANPRIRVRNREKAKVHIGEKVPVITTTSTANVGVSSAVSYLETGLKLDVEPNVYLEDEVAIKVQLEVSNILSQLNISGTVAYRLGTRNASTTLRLRDGETQVLAGLINNEDRQTMAKLPGMAELPLLGRLFRNNDQTVAKTEIVLLVTPRVLRNVRRPDTVESQFASGTESVPGRVPLRFRDGTAMALTPPGAAATASATPAGAAAGAAPVAEPPAALSAQAPSQVGIGEEFSVQLSLPGGNQAIGTRVQLRYDPALLAPVGAAGASGQAEVELSTSGVAGVATPPATLRMRVLAKAPGTAEIGFDVTSSNLPVQAPPPVSIGIVAR</sequence>
<dbReference type="PANTHER" id="PTHR30332:SF17">
    <property type="entry name" value="TYPE IV PILIATION SYSTEM PROTEIN DR_0774-RELATED"/>
    <property type="match status" value="1"/>
</dbReference>
<comment type="subcellular location">
    <subcellularLocation>
        <location evidence="7">Cell outer membrane</location>
    </subcellularLocation>
    <subcellularLocation>
        <location evidence="1">Membrane</location>
    </subcellularLocation>
</comment>
<dbReference type="InterPro" id="IPR050810">
    <property type="entry name" value="Bact_Secretion_Sys_Channel"/>
</dbReference>
<dbReference type="GO" id="GO:0009279">
    <property type="term" value="C:cell outer membrane"/>
    <property type="evidence" value="ECO:0007669"/>
    <property type="project" value="UniProtKB-SubCell"/>
</dbReference>
<keyword evidence="10" id="KW-1185">Reference proteome</keyword>
<evidence type="ECO:0000259" key="8">
    <source>
        <dbReference type="SMART" id="SM00965"/>
    </source>
</evidence>
<feature type="domain" description="Secretin/TonB short N-terminal" evidence="8">
    <location>
        <begin position="220"/>
        <end position="271"/>
    </location>
</feature>
<organism evidence="9 10">
    <name type="scientific">Pseudorhodoferax soli</name>
    <dbReference type="NCBI Taxonomy" id="545864"/>
    <lineage>
        <taxon>Bacteria</taxon>
        <taxon>Pseudomonadati</taxon>
        <taxon>Pseudomonadota</taxon>
        <taxon>Betaproteobacteria</taxon>
        <taxon>Burkholderiales</taxon>
        <taxon>Comamonadaceae</taxon>
    </lineage>
</organism>
<evidence type="ECO:0000256" key="1">
    <source>
        <dbReference type="ARBA" id="ARBA00004370"/>
    </source>
</evidence>
<dbReference type="InterPro" id="IPR004846">
    <property type="entry name" value="T2SS/T3SS_dom"/>
</dbReference>
<dbReference type="SUPFAM" id="SSF48452">
    <property type="entry name" value="TPR-like"/>
    <property type="match status" value="1"/>
</dbReference>
<keyword evidence="5" id="KW-0998">Cell outer membrane</keyword>
<dbReference type="PANTHER" id="PTHR30332">
    <property type="entry name" value="PROBABLE GENERAL SECRETION PATHWAY PROTEIN D"/>
    <property type="match status" value="1"/>
</dbReference>
<dbReference type="InterPro" id="IPR011990">
    <property type="entry name" value="TPR-like_helical_dom_sf"/>
</dbReference>
<dbReference type="Gene3D" id="1.25.40.10">
    <property type="entry name" value="Tetratricopeptide repeat domain"/>
    <property type="match status" value="1"/>
</dbReference>
<comment type="similarity">
    <text evidence="6">Belongs to the bacterial secretin family.</text>
</comment>
<dbReference type="InterPro" id="IPR038591">
    <property type="entry name" value="NolW-like_sf"/>
</dbReference>
<dbReference type="EMBL" id="QPJK01000004">
    <property type="protein sequence ID" value="RCW71339.1"/>
    <property type="molecule type" value="Genomic_DNA"/>
</dbReference>
<reference evidence="9 10" key="1">
    <citation type="submission" date="2018-07" db="EMBL/GenBank/DDBJ databases">
        <title>Genomic Encyclopedia of Type Strains, Phase IV (KMG-IV): sequencing the most valuable type-strain genomes for metagenomic binning, comparative biology and taxonomic classification.</title>
        <authorList>
            <person name="Goeker M."/>
        </authorList>
    </citation>
    <scope>NUCLEOTIDE SEQUENCE [LARGE SCALE GENOMIC DNA]</scope>
    <source>
        <strain evidence="9 10">DSM 21634</strain>
    </source>
</reference>
<keyword evidence="4" id="KW-0472">Membrane</keyword>
<evidence type="ECO:0000256" key="3">
    <source>
        <dbReference type="ARBA" id="ARBA00022729"/>
    </source>
</evidence>
<proteinExistence type="inferred from homology"/>
<keyword evidence="3" id="KW-0732">Signal</keyword>
<name>A0A368XV23_9BURK</name>
<dbReference type="SMART" id="SM00965">
    <property type="entry name" value="STN"/>
    <property type="match status" value="1"/>
</dbReference>
<accession>A0A368XV23</accession>
<evidence type="ECO:0000256" key="5">
    <source>
        <dbReference type="ARBA" id="ARBA00023237"/>
    </source>
</evidence>
<evidence type="ECO:0000256" key="4">
    <source>
        <dbReference type="ARBA" id="ARBA00023136"/>
    </source>
</evidence>
<dbReference type="Pfam" id="PF00263">
    <property type="entry name" value="Secretin"/>
    <property type="match status" value="1"/>
</dbReference>
<evidence type="ECO:0000313" key="9">
    <source>
        <dbReference type="EMBL" id="RCW71339.1"/>
    </source>
</evidence>
<evidence type="ECO:0000256" key="7">
    <source>
        <dbReference type="RuleBase" id="RU004004"/>
    </source>
</evidence>
<keyword evidence="2 7" id="KW-0813">Transport</keyword>
<dbReference type="InterPro" id="IPR001775">
    <property type="entry name" value="GspD/PilQ"/>
</dbReference>
<dbReference type="GO" id="GO:0015627">
    <property type="term" value="C:type II protein secretion system complex"/>
    <property type="evidence" value="ECO:0007669"/>
    <property type="project" value="TreeGrafter"/>
</dbReference>
<comment type="caution">
    <text evidence="9">The sequence shown here is derived from an EMBL/GenBank/DDBJ whole genome shotgun (WGS) entry which is preliminary data.</text>
</comment>
<dbReference type="AlphaFoldDB" id="A0A368XV23"/>
<evidence type="ECO:0000313" key="10">
    <source>
        <dbReference type="Proteomes" id="UP000252884"/>
    </source>
</evidence>
<dbReference type="GO" id="GO:0009306">
    <property type="term" value="P:protein secretion"/>
    <property type="evidence" value="ECO:0007669"/>
    <property type="project" value="InterPro"/>
</dbReference>
<dbReference type="InterPro" id="IPR005644">
    <property type="entry name" value="NolW-like"/>
</dbReference>
<evidence type="ECO:0000256" key="6">
    <source>
        <dbReference type="RuleBase" id="RU004003"/>
    </source>
</evidence>
<dbReference type="PROSITE" id="PS51257">
    <property type="entry name" value="PROKAR_LIPOPROTEIN"/>
    <property type="match status" value="1"/>
</dbReference>
<dbReference type="Proteomes" id="UP000252884">
    <property type="component" value="Unassembled WGS sequence"/>
</dbReference>
<dbReference type="PRINTS" id="PR00811">
    <property type="entry name" value="BCTERIALGSPD"/>
</dbReference>
<evidence type="ECO:0000256" key="2">
    <source>
        <dbReference type="ARBA" id="ARBA00022448"/>
    </source>
</evidence>
<dbReference type="InterPro" id="IPR011662">
    <property type="entry name" value="Secretin/TonB_short_N"/>
</dbReference>
<dbReference type="Pfam" id="PF03958">
    <property type="entry name" value="Secretin_N"/>
    <property type="match status" value="1"/>
</dbReference>
<dbReference type="Gene3D" id="3.30.1370.120">
    <property type="match status" value="1"/>
</dbReference>
<dbReference type="OrthoDB" id="9775455at2"/>
<gene>
    <name evidence="9" type="ORF">DES41_104158</name>
</gene>
<protein>
    <submittedName>
        <fullName evidence="9">General secretion pathway protein D</fullName>
    </submittedName>
</protein>
<dbReference type="RefSeq" id="WP_114468584.1">
    <property type="nucleotide sequence ID" value="NZ_QPJK01000004.1"/>
</dbReference>
<dbReference type="Gene3D" id="3.30.1370.130">
    <property type="match status" value="1"/>
</dbReference>